<keyword evidence="3" id="KW-1185">Reference proteome</keyword>
<proteinExistence type="predicted"/>
<dbReference type="Proteomes" id="UP000240493">
    <property type="component" value="Unassembled WGS sequence"/>
</dbReference>
<accession>A0A2T3YVL4</accession>
<feature type="chain" id="PRO_5015729077" description="Secreted protein" evidence="1">
    <location>
        <begin position="26"/>
        <end position="94"/>
    </location>
</feature>
<feature type="signal peptide" evidence="1">
    <location>
        <begin position="1"/>
        <end position="25"/>
    </location>
</feature>
<evidence type="ECO:0000313" key="2">
    <source>
        <dbReference type="EMBL" id="PTB36611.1"/>
    </source>
</evidence>
<dbReference type="AlphaFoldDB" id="A0A2T3YVL4"/>
<name>A0A2T3YVL4_TRIA4</name>
<keyword evidence="1" id="KW-0732">Signal</keyword>
<gene>
    <name evidence="2" type="ORF">M441DRAFT_73408</name>
</gene>
<protein>
    <recommendedName>
        <fullName evidence="4">Secreted protein</fullName>
    </recommendedName>
</protein>
<reference evidence="2 3" key="1">
    <citation type="submission" date="2016-07" db="EMBL/GenBank/DDBJ databases">
        <title>Multiple horizontal gene transfer events from other fungi enriched the ability of initially mycotrophic Trichoderma (Ascomycota) to feed on dead plant biomass.</title>
        <authorList>
            <consortium name="DOE Joint Genome Institute"/>
            <person name="Aerts A."/>
            <person name="Atanasova L."/>
            <person name="Chenthamara K."/>
            <person name="Zhang J."/>
            <person name="Grujic M."/>
            <person name="Henrissat B."/>
            <person name="Kuo A."/>
            <person name="Salamov A."/>
            <person name="Lipzen A."/>
            <person name="Labutti K."/>
            <person name="Barry K."/>
            <person name="Miao Y."/>
            <person name="Rahimi M.J."/>
            <person name="Shen Q."/>
            <person name="Grigoriev I.V."/>
            <person name="Kubicek C.P."/>
            <person name="Druzhinina I.S."/>
        </authorList>
    </citation>
    <scope>NUCLEOTIDE SEQUENCE [LARGE SCALE GENOMIC DNA]</scope>
    <source>
        <strain evidence="2 3">CBS 433.97</strain>
    </source>
</reference>
<evidence type="ECO:0000313" key="3">
    <source>
        <dbReference type="Proteomes" id="UP000240493"/>
    </source>
</evidence>
<dbReference type="EMBL" id="KZ679270">
    <property type="protein sequence ID" value="PTB36611.1"/>
    <property type="molecule type" value="Genomic_DNA"/>
</dbReference>
<evidence type="ECO:0008006" key="4">
    <source>
        <dbReference type="Google" id="ProtNLM"/>
    </source>
</evidence>
<sequence>MTISSISLPLILSFASLLQTLQTLAIQSSALLFFLNNKNSIVIVPSHPFLPLIITTLSPPARANPLQPRSLTWHCKHSAACSTWCNPSTHMCIQ</sequence>
<evidence type="ECO:0000256" key="1">
    <source>
        <dbReference type="SAM" id="SignalP"/>
    </source>
</evidence>
<organism evidence="2 3">
    <name type="scientific">Trichoderma asperellum (strain ATCC 204424 / CBS 433.97 / NBRC 101777)</name>
    <dbReference type="NCBI Taxonomy" id="1042311"/>
    <lineage>
        <taxon>Eukaryota</taxon>
        <taxon>Fungi</taxon>
        <taxon>Dikarya</taxon>
        <taxon>Ascomycota</taxon>
        <taxon>Pezizomycotina</taxon>
        <taxon>Sordariomycetes</taxon>
        <taxon>Hypocreomycetidae</taxon>
        <taxon>Hypocreales</taxon>
        <taxon>Hypocreaceae</taxon>
        <taxon>Trichoderma</taxon>
    </lineage>
</organism>